<dbReference type="EMBL" id="VTOW01000002">
    <property type="protein sequence ID" value="NKE71694.1"/>
    <property type="molecule type" value="Genomic_DNA"/>
</dbReference>
<evidence type="ECO:0000256" key="8">
    <source>
        <dbReference type="ARBA" id="ARBA00022989"/>
    </source>
</evidence>
<keyword evidence="10 11" id="KW-0472">Membrane</keyword>
<feature type="domain" description="Cytochrome b/b6 N-terminal region profile" evidence="12">
    <location>
        <begin position="17"/>
        <end position="227"/>
    </location>
</feature>
<proteinExistence type="predicted"/>
<feature type="transmembrane region" description="Helical" evidence="11">
    <location>
        <begin position="356"/>
        <end position="381"/>
    </location>
</feature>
<keyword evidence="6" id="KW-0479">Metal-binding</keyword>
<dbReference type="Gene3D" id="1.20.810.10">
    <property type="entry name" value="Cytochrome Bc1 Complex, Chain C"/>
    <property type="match status" value="1"/>
</dbReference>
<evidence type="ECO:0000256" key="5">
    <source>
        <dbReference type="ARBA" id="ARBA00022692"/>
    </source>
</evidence>
<keyword evidence="2" id="KW-0813">Transport</keyword>
<organism evidence="14 15">
    <name type="scientific">Candidatus Manganitrophus noduliformans</name>
    <dbReference type="NCBI Taxonomy" id="2606439"/>
    <lineage>
        <taxon>Bacteria</taxon>
        <taxon>Pseudomonadati</taxon>
        <taxon>Nitrospirota</taxon>
        <taxon>Nitrospiria</taxon>
        <taxon>Candidatus Troglogloeales</taxon>
        <taxon>Candidatus Manganitrophaceae</taxon>
        <taxon>Candidatus Manganitrophus</taxon>
    </lineage>
</organism>
<keyword evidence="5 11" id="KW-0812">Transmembrane</keyword>
<evidence type="ECO:0000256" key="4">
    <source>
        <dbReference type="ARBA" id="ARBA00022660"/>
    </source>
</evidence>
<evidence type="ECO:0000259" key="13">
    <source>
        <dbReference type="PROSITE" id="PS51003"/>
    </source>
</evidence>
<feature type="transmembrane region" description="Helical" evidence="11">
    <location>
        <begin position="130"/>
        <end position="152"/>
    </location>
</feature>
<dbReference type="SUPFAM" id="SSF81648">
    <property type="entry name" value="a domain/subunit of cytochrome bc1 complex (Ubiquinol-cytochrome c reductase)"/>
    <property type="match status" value="1"/>
</dbReference>
<dbReference type="InterPro" id="IPR005797">
    <property type="entry name" value="Cyt_b/b6_N"/>
</dbReference>
<evidence type="ECO:0000256" key="3">
    <source>
        <dbReference type="ARBA" id="ARBA00022617"/>
    </source>
</evidence>
<dbReference type="InterPro" id="IPR027387">
    <property type="entry name" value="Cytb/b6-like_sf"/>
</dbReference>
<evidence type="ECO:0000256" key="7">
    <source>
        <dbReference type="ARBA" id="ARBA00022982"/>
    </source>
</evidence>
<dbReference type="SUPFAM" id="SSF81342">
    <property type="entry name" value="Transmembrane di-heme cytochromes"/>
    <property type="match status" value="1"/>
</dbReference>
<evidence type="ECO:0000256" key="1">
    <source>
        <dbReference type="ARBA" id="ARBA00004141"/>
    </source>
</evidence>
<dbReference type="InterPro" id="IPR005798">
    <property type="entry name" value="Cyt_b/b6_C"/>
</dbReference>
<keyword evidence="4" id="KW-0679">Respiratory chain</keyword>
<keyword evidence="15" id="KW-1185">Reference proteome</keyword>
<feature type="transmembrane region" description="Helical" evidence="11">
    <location>
        <begin position="270"/>
        <end position="288"/>
    </location>
</feature>
<evidence type="ECO:0000256" key="10">
    <source>
        <dbReference type="ARBA" id="ARBA00023136"/>
    </source>
</evidence>
<keyword evidence="8 11" id="KW-1133">Transmembrane helix</keyword>
<dbReference type="InterPro" id="IPR048259">
    <property type="entry name" value="Cytochrome_b_N_euk/bac"/>
</dbReference>
<keyword evidence="3" id="KW-0349">Heme</keyword>
<dbReference type="GO" id="GO:0022904">
    <property type="term" value="P:respiratory electron transport chain"/>
    <property type="evidence" value="ECO:0007669"/>
    <property type="project" value="InterPro"/>
</dbReference>
<feature type="transmembrane region" description="Helical" evidence="11">
    <location>
        <begin position="196"/>
        <end position="218"/>
    </location>
</feature>
<comment type="caution">
    <text evidence="14">The sequence shown here is derived from an EMBL/GenBank/DDBJ whole genome shotgun (WGS) entry which is preliminary data.</text>
</comment>
<evidence type="ECO:0000256" key="6">
    <source>
        <dbReference type="ARBA" id="ARBA00022723"/>
    </source>
</evidence>
<dbReference type="PANTHER" id="PTHR19271:SF16">
    <property type="entry name" value="CYTOCHROME B"/>
    <property type="match status" value="1"/>
</dbReference>
<comment type="subcellular location">
    <subcellularLocation>
        <location evidence="1">Membrane</location>
        <topology evidence="1">Multi-pass membrane protein</topology>
    </subcellularLocation>
</comment>
<evidence type="ECO:0000259" key="12">
    <source>
        <dbReference type="PROSITE" id="PS51002"/>
    </source>
</evidence>
<evidence type="ECO:0000313" key="15">
    <source>
        <dbReference type="Proteomes" id="UP000534783"/>
    </source>
</evidence>
<evidence type="ECO:0000256" key="2">
    <source>
        <dbReference type="ARBA" id="ARBA00022448"/>
    </source>
</evidence>
<dbReference type="GO" id="GO:0016020">
    <property type="term" value="C:membrane"/>
    <property type="evidence" value="ECO:0007669"/>
    <property type="project" value="UniProtKB-SubCell"/>
</dbReference>
<dbReference type="InterPro" id="IPR016174">
    <property type="entry name" value="Di-haem_cyt_TM"/>
</dbReference>
<evidence type="ECO:0000313" key="14">
    <source>
        <dbReference type="EMBL" id="NKE71694.1"/>
    </source>
</evidence>
<dbReference type="Proteomes" id="UP000534783">
    <property type="component" value="Unassembled WGS sequence"/>
</dbReference>
<keyword evidence="7" id="KW-0249">Electron transport</keyword>
<accession>A0A7X6IBS0</accession>
<sequence length="383" mass="43957">MERSEEAGLRHGMRQSLRDWFDERVGLDIFERMLQKPLPKRGAWFYTLGSATLSLITIQFVTGAFLMFYYVPDGEYAEQSIRYITEQVSYGWYLRSMHRWSANLLFVVIGLHMFRVFVSGSFKRPREMTWVIGALIFLTVIGIGLTGGLLPWDDNAHWIGTVFGNTLSYFPLVGPFLRSALLGGEHVGTLTLTRFYALHVWVLPLVLGILITLHLYLIRKHGLFGSVIEYRDQIAALKAKGVPRESIIVTKMTPDETEPFYPAQVFRDSIVAFGLITAVSLFSILFPFSPYRGEEPPPTEIIPRPEWFFWSVDEWLMFFPGRLIPIGLILVTLFFLFLPLIPFVERHPEVSPIRRPVPTIIGTWVYLFIIVLALMAGARILNY</sequence>
<dbReference type="RefSeq" id="WP_168060563.1">
    <property type="nucleotide sequence ID" value="NZ_VTOW01000002.1"/>
</dbReference>
<dbReference type="CDD" id="cd00284">
    <property type="entry name" value="Cytochrome_b_N"/>
    <property type="match status" value="1"/>
</dbReference>
<evidence type="ECO:0000256" key="11">
    <source>
        <dbReference type="SAM" id="Phobius"/>
    </source>
</evidence>
<dbReference type="PROSITE" id="PS51003">
    <property type="entry name" value="CYTB_CTER"/>
    <property type="match status" value="1"/>
</dbReference>
<feature type="domain" description="Cytochrome b/b6 C-terminal region profile" evidence="13">
    <location>
        <begin position="250"/>
        <end position="383"/>
    </location>
</feature>
<dbReference type="AlphaFoldDB" id="A0A7X6IBS0"/>
<feature type="transmembrane region" description="Helical" evidence="11">
    <location>
        <begin position="323"/>
        <end position="344"/>
    </location>
</feature>
<evidence type="ECO:0008006" key="16">
    <source>
        <dbReference type="Google" id="ProtNLM"/>
    </source>
</evidence>
<dbReference type="PROSITE" id="PS51002">
    <property type="entry name" value="CYTB_NTER"/>
    <property type="match status" value="1"/>
</dbReference>
<dbReference type="InterPro" id="IPR036150">
    <property type="entry name" value="Cyt_b/b6_C_sf"/>
</dbReference>
<reference evidence="14 15" key="1">
    <citation type="journal article" date="2020" name="Nature">
        <title>Bacterial chemolithoautotrophy via manganese oxidation.</title>
        <authorList>
            <person name="Yu H."/>
            <person name="Leadbetter J.R."/>
        </authorList>
    </citation>
    <scope>NUCLEOTIDE SEQUENCE [LARGE SCALE GENOMIC DNA]</scope>
    <source>
        <strain evidence="14 15">Mn-1</strain>
    </source>
</reference>
<feature type="transmembrane region" description="Helical" evidence="11">
    <location>
        <begin position="100"/>
        <end position="118"/>
    </location>
</feature>
<dbReference type="GO" id="GO:0009055">
    <property type="term" value="F:electron transfer activity"/>
    <property type="evidence" value="ECO:0007669"/>
    <property type="project" value="InterPro"/>
</dbReference>
<protein>
    <recommendedName>
        <fullName evidence="16">Cytochrome bc complex cytochrome b subunit</fullName>
    </recommendedName>
</protein>
<dbReference type="Pfam" id="PF00033">
    <property type="entry name" value="Cytochrome_B"/>
    <property type="match status" value="1"/>
</dbReference>
<gene>
    <name evidence="14" type="ORF">MNODULE_13185</name>
</gene>
<name>A0A7X6IBS0_9BACT</name>
<feature type="transmembrane region" description="Helical" evidence="11">
    <location>
        <begin position="43"/>
        <end position="70"/>
    </location>
</feature>
<dbReference type="PANTHER" id="PTHR19271">
    <property type="entry name" value="CYTOCHROME B"/>
    <property type="match status" value="1"/>
</dbReference>
<dbReference type="GO" id="GO:0046872">
    <property type="term" value="F:metal ion binding"/>
    <property type="evidence" value="ECO:0007669"/>
    <property type="project" value="UniProtKB-KW"/>
</dbReference>
<evidence type="ECO:0000256" key="9">
    <source>
        <dbReference type="ARBA" id="ARBA00023004"/>
    </source>
</evidence>
<dbReference type="GO" id="GO:0016491">
    <property type="term" value="F:oxidoreductase activity"/>
    <property type="evidence" value="ECO:0007669"/>
    <property type="project" value="InterPro"/>
</dbReference>
<keyword evidence="9" id="KW-0408">Iron</keyword>